<accession>A0A1F5HKT4</accession>
<evidence type="ECO:0000313" key="2">
    <source>
        <dbReference type="Proteomes" id="UP000178369"/>
    </source>
</evidence>
<dbReference type="EMBL" id="MFBL01000026">
    <property type="protein sequence ID" value="OGE04760.1"/>
    <property type="molecule type" value="Genomic_DNA"/>
</dbReference>
<protein>
    <recommendedName>
        <fullName evidence="3">ASCH domain-containing protein</fullName>
    </recommendedName>
</protein>
<name>A0A1F5HKT4_9BACT</name>
<dbReference type="InterPro" id="IPR015947">
    <property type="entry name" value="PUA-like_sf"/>
</dbReference>
<evidence type="ECO:0008006" key="3">
    <source>
        <dbReference type="Google" id="ProtNLM"/>
    </source>
</evidence>
<dbReference type="AlphaFoldDB" id="A0A1F5HKT4"/>
<dbReference type="SUPFAM" id="SSF88697">
    <property type="entry name" value="PUA domain-like"/>
    <property type="match status" value="1"/>
</dbReference>
<evidence type="ECO:0000313" key="1">
    <source>
        <dbReference type="EMBL" id="OGE04760.1"/>
    </source>
</evidence>
<gene>
    <name evidence="1" type="ORF">A3F45_00480</name>
</gene>
<organism evidence="1 2">
    <name type="scientific">Candidatus Curtissbacteria bacterium RIFCSPHIGHO2_12_FULL_41_17</name>
    <dbReference type="NCBI Taxonomy" id="1797722"/>
    <lineage>
        <taxon>Bacteria</taxon>
        <taxon>Candidatus Curtissiibacteriota</taxon>
    </lineage>
</organism>
<comment type="caution">
    <text evidence="1">The sequence shown here is derived from an EMBL/GenBank/DDBJ whole genome shotgun (WGS) entry which is preliminary data.</text>
</comment>
<dbReference type="Proteomes" id="UP000178369">
    <property type="component" value="Unassembled WGS sequence"/>
</dbReference>
<proteinExistence type="predicted"/>
<reference evidence="1 2" key="1">
    <citation type="journal article" date="2016" name="Nat. Commun.">
        <title>Thousands of microbial genomes shed light on interconnected biogeochemical processes in an aquifer system.</title>
        <authorList>
            <person name="Anantharaman K."/>
            <person name="Brown C.T."/>
            <person name="Hug L.A."/>
            <person name="Sharon I."/>
            <person name="Castelle C.J."/>
            <person name="Probst A.J."/>
            <person name="Thomas B.C."/>
            <person name="Singh A."/>
            <person name="Wilkins M.J."/>
            <person name="Karaoz U."/>
            <person name="Brodie E.L."/>
            <person name="Williams K.H."/>
            <person name="Hubbard S.S."/>
            <person name="Banfield J.F."/>
        </authorList>
    </citation>
    <scope>NUCLEOTIDE SEQUENCE [LARGE SCALE GENOMIC DNA]</scope>
</reference>
<sequence length="129" mass="14829">MAKHLAIFKSEDVARIFSGVKKIEGRFSQIKIAPFAKVSAGDTVLIKTPGENIIGQFLVDRVIYFDHPTKEEIEQLKRKYAKSLSFSKTFWLDREKISYVTLMFIKSVSKFIIPPQIPKKDLRPWVVLG</sequence>